<evidence type="ECO:0008006" key="4">
    <source>
        <dbReference type="Google" id="ProtNLM"/>
    </source>
</evidence>
<keyword evidence="3" id="KW-1185">Reference proteome</keyword>
<dbReference type="Proteomes" id="UP000294547">
    <property type="component" value="Unassembled WGS sequence"/>
</dbReference>
<feature type="signal peptide" evidence="1">
    <location>
        <begin position="1"/>
        <end position="23"/>
    </location>
</feature>
<gene>
    <name evidence="2" type="ORF">EDD54_0256</name>
</gene>
<dbReference type="SMART" id="SM00710">
    <property type="entry name" value="PbH1"/>
    <property type="match status" value="5"/>
</dbReference>
<dbReference type="InterPro" id="IPR006626">
    <property type="entry name" value="PbH1"/>
</dbReference>
<proteinExistence type="predicted"/>
<evidence type="ECO:0000313" key="3">
    <source>
        <dbReference type="Proteomes" id="UP000294547"/>
    </source>
</evidence>
<dbReference type="AlphaFoldDB" id="A0A4R6RJV4"/>
<sequence>MRNFVALSVLGAALAASAVPAAAAGFARVVVAVTGTDTADCGLPTTPCRTFQTALGRAIPGGIVVTAGPGNYGPMKITKSVAVLNDGAGIATVERGDGPPIVVQLSGTGGSVVLRGLTVDGRSTANAGIAFVGTGKLLVSKSLVQGTQTGISIVPTSGGDITIEDSVVTDNLNGVVSSGVSSGSLTVTLSHVTISGNGLNPEGVGLKASGGAAAYQFVAMTDTTIADNGTGVSVQGSDSNAIVVTATDSAIVNNGTSAVIGSGGTLTLDRTMVRSNFFGTIVNAGSIVSYGNNAIVDNVTGNPISPAALK</sequence>
<evidence type="ECO:0000256" key="1">
    <source>
        <dbReference type="SAM" id="SignalP"/>
    </source>
</evidence>
<feature type="chain" id="PRO_5020532107" description="Parallel beta helix pectate lyase-like protein" evidence="1">
    <location>
        <begin position="24"/>
        <end position="310"/>
    </location>
</feature>
<reference evidence="2 3" key="1">
    <citation type="submission" date="2019-03" db="EMBL/GenBank/DDBJ databases">
        <title>Genomic Encyclopedia of Type Strains, Phase IV (KMG-IV): sequencing the most valuable type-strain genomes for metagenomic binning, comparative biology and taxonomic classification.</title>
        <authorList>
            <person name="Goeker M."/>
        </authorList>
    </citation>
    <scope>NUCLEOTIDE SEQUENCE [LARGE SCALE GENOMIC DNA]</scope>
    <source>
        <strain evidence="2 3">DSM 102969</strain>
    </source>
</reference>
<name>A0A4R6RJV4_9HYPH</name>
<organism evidence="2 3">
    <name type="scientific">Oharaeibacter diazotrophicus</name>
    <dbReference type="NCBI Taxonomy" id="1920512"/>
    <lineage>
        <taxon>Bacteria</taxon>
        <taxon>Pseudomonadati</taxon>
        <taxon>Pseudomonadota</taxon>
        <taxon>Alphaproteobacteria</taxon>
        <taxon>Hyphomicrobiales</taxon>
        <taxon>Pleomorphomonadaceae</taxon>
        <taxon>Oharaeibacter</taxon>
    </lineage>
</organism>
<comment type="caution">
    <text evidence="2">The sequence shown here is derived from an EMBL/GenBank/DDBJ whole genome shotgun (WGS) entry which is preliminary data.</text>
</comment>
<dbReference type="SUPFAM" id="SSF51126">
    <property type="entry name" value="Pectin lyase-like"/>
    <property type="match status" value="1"/>
</dbReference>
<dbReference type="InterPro" id="IPR011050">
    <property type="entry name" value="Pectin_lyase_fold/virulence"/>
</dbReference>
<accession>A0A4R6RJV4</accession>
<evidence type="ECO:0000313" key="2">
    <source>
        <dbReference type="EMBL" id="TDP86385.1"/>
    </source>
</evidence>
<protein>
    <recommendedName>
        <fullName evidence="4">Parallel beta helix pectate lyase-like protein</fullName>
    </recommendedName>
</protein>
<dbReference type="EMBL" id="SNXY01000006">
    <property type="protein sequence ID" value="TDP86385.1"/>
    <property type="molecule type" value="Genomic_DNA"/>
</dbReference>
<keyword evidence="1" id="KW-0732">Signal</keyword>